<evidence type="ECO:0000256" key="1">
    <source>
        <dbReference type="SAM" id="Phobius"/>
    </source>
</evidence>
<evidence type="ECO:0008006" key="4">
    <source>
        <dbReference type="Google" id="ProtNLM"/>
    </source>
</evidence>
<protein>
    <recommendedName>
        <fullName evidence="4">DUF304 domain-containing protein</fullName>
    </recommendedName>
</protein>
<keyword evidence="1" id="KW-0812">Transmembrane</keyword>
<keyword evidence="1" id="KW-0472">Membrane</keyword>
<sequence>MFANIFAFAIYGLIVYSVWGEGLPRLSLFAIYIFLPLFYAITLGRLTLWNLFGREFVIINTKSLSYRRNYGFFTTQLKVLPFKDLHYTIKERGQRSGVDSGTLQFAHHNEQGLSVNLFTTSVVLPIKRLQELTEQVRFIFALERISDPEYDVIHLN</sequence>
<dbReference type="EMBL" id="BAABFA010000014">
    <property type="protein sequence ID" value="GAA4466843.1"/>
    <property type="molecule type" value="Genomic_DNA"/>
</dbReference>
<comment type="caution">
    <text evidence="2">The sequence shown here is derived from an EMBL/GenBank/DDBJ whole genome shotgun (WGS) entry which is preliminary data.</text>
</comment>
<keyword evidence="1" id="KW-1133">Transmembrane helix</keyword>
<keyword evidence="3" id="KW-1185">Reference proteome</keyword>
<feature type="transmembrane region" description="Helical" evidence="1">
    <location>
        <begin position="30"/>
        <end position="52"/>
    </location>
</feature>
<reference evidence="3" key="1">
    <citation type="journal article" date="2019" name="Int. J. Syst. Evol. Microbiol.">
        <title>The Global Catalogue of Microorganisms (GCM) 10K type strain sequencing project: providing services to taxonomists for standard genome sequencing and annotation.</title>
        <authorList>
            <consortium name="The Broad Institute Genomics Platform"/>
            <consortium name="The Broad Institute Genome Sequencing Center for Infectious Disease"/>
            <person name="Wu L."/>
            <person name="Ma J."/>
        </authorList>
    </citation>
    <scope>NUCLEOTIDE SEQUENCE [LARGE SCALE GENOMIC DNA]</scope>
    <source>
        <strain evidence="3">JCM 32105</strain>
    </source>
</reference>
<evidence type="ECO:0000313" key="2">
    <source>
        <dbReference type="EMBL" id="GAA4466843.1"/>
    </source>
</evidence>
<gene>
    <name evidence="2" type="ORF">GCM10023093_21600</name>
</gene>
<evidence type="ECO:0000313" key="3">
    <source>
        <dbReference type="Proteomes" id="UP001500067"/>
    </source>
</evidence>
<organism evidence="2 3">
    <name type="scientific">Nemorincola caseinilytica</name>
    <dbReference type="NCBI Taxonomy" id="2054315"/>
    <lineage>
        <taxon>Bacteria</taxon>
        <taxon>Pseudomonadati</taxon>
        <taxon>Bacteroidota</taxon>
        <taxon>Chitinophagia</taxon>
        <taxon>Chitinophagales</taxon>
        <taxon>Chitinophagaceae</taxon>
        <taxon>Nemorincola</taxon>
    </lineage>
</organism>
<accession>A0ABP8NG93</accession>
<proteinExistence type="predicted"/>
<name>A0ABP8NG93_9BACT</name>
<dbReference type="Proteomes" id="UP001500067">
    <property type="component" value="Unassembled WGS sequence"/>
</dbReference>